<reference evidence="3 4" key="1">
    <citation type="submission" date="2018-09" db="EMBL/GenBank/DDBJ databases">
        <title>Optimization and identification of Corynebacterium falsenii FN1-14 from fish paste.</title>
        <authorList>
            <person name="Daroonpunt R."/>
            <person name="Tanasupawat S."/>
        </authorList>
    </citation>
    <scope>NUCLEOTIDE SEQUENCE [LARGE SCALE GENOMIC DNA]</scope>
    <source>
        <strain evidence="3 4">FN1-14</strain>
    </source>
</reference>
<dbReference type="InterPro" id="IPR029032">
    <property type="entry name" value="AhpD-like"/>
</dbReference>
<evidence type="ECO:0000313" key="4">
    <source>
        <dbReference type="Proteomes" id="UP000285278"/>
    </source>
</evidence>
<feature type="region of interest" description="Disordered" evidence="1">
    <location>
        <begin position="1"/>
        <end position="23"/>
    </location>
</feature>
<gene>
    <name evidence="3" type="ORF">D3M95_06215</name>
</gene>
<feature type="region of interest" description="Disordered" evidence="1">
    <location>
        <begin position="149"/>
        <end position="175"/>
    </location>
</feature>
<dbReference type="InterPro" id="IPR052512">
    <property type="entry name" value="4CMD/NDH-1_regulator"/>
</dbReference>
<sequence>MNDTPNDKTHAQSHSNADSATATDTAAAKADLYEAGIQVRREVMGNDFVDAALQRNAGSDGEELQKHITATVWGSVWTREGLSRRDRSLLNIGMLVALRATEELRGHVKGGLANGLTREEITEAVIHTSGYCGAPEALSAMKVVQDVLVSELGPKESPESPESSESPDSPAGSAE</sequence>
<dbReference type="PANTHER" id="PTHR33570">
    <property type="entry name" value="4-CARBOXYMUCONOLACTONE DECARBOXYLASE FAMILY PROTEIN"/>
    <property type="match status" value="1"/>
</dbReference>
<organism evidence="3 4">
    <name type="scientific">Corynebacterium falsenii</name>
    <dbReference type="NCBI Taxonomy" id="108486"/>
    <lineage>
        <taxon>Bacteria</taxon>
        <taxon>Bacillati</taxon>
        <taxon>Actinomycetota</taxon>
        <taxon>Actinomycetes</taxon>
        <taxon>Mycobacteriales</taxon>
        <taxon>Corynebacteriaceae</taxon>
        <taxon>Corynebacterium</taxon>
    </lineage>
</organism>
<proteinExistence type="predicted"/>
<dbReference type="PANTHER" id="PTHR33570:SF2">
    <property type="entry name" value="CARBOXYMUCONOLACTONE DECARBOXYLASE-LIKE DOMAIN-CONTAINING PROTEIN"/>
    <property type="match status" value="1"/>
</dbReference>
<evidence type="ECO:0000259" key="2">
    <source>
        <dbReference type="Pfam" id="PF02627"/>
    </source>
</evidence>
<dbReference type="Proteomes" id="UP000285278">
    <property type="component" value="Unassembled WGS sequence"/>
</dbReference>
<dbReference type="Gene3D" id="1.20.1290.10">
    <property type="entry name" value="AhpD-like"/>
    <property type="match status" value="1"/>
</dbReference>
<feature type="compositionally biased region" description="Basic and acidic residues" evidence="1">
    <location>
        <begin position="1"/>
        <end position="10"/>
    </location>
</feature>
<name>A0A418Q757_9CORY</name>
<dbReference type="STRING" id="1451189.CFAL_06800"/>
<dbReference type="GO" id="GO:0051920">
    <property type="term" value="F:peroxiredoxin activity"/>
    <property type="evidence" value="ECO:0007669"/>
    <property type="project" value="InterPro"/>
</dbReference>
<protein>
    <submittedName>
        <fullName evidence="3">4-carboxymuconolactone decarboxylase</fullName>
    </submittedName>
</protein>
<dbReference type="EMBL" id="QXJK01000005">
    <property type="protein sequence ID" value="RIX34895.1"/>
    <property type="molecule type" value="Genomic_DNA"/>
</dbReference>
<feature type="domain" description="Carboxymuconolactone decarboxylase-like" evidence="2">
    <location>
        <begin position="63"/>
        <end position="146"/>
    </location>
</feature>
<dbReference type="SUPFAM" id="SSF69118">
    <property type="entry name" value="AhpD-like"/>
    <property type="match status" value="1"/>
</dbReference>
<evidence type="ECO:0000313" key="3">
    <source>
        <dbReference type="EMBL" id="RIX34895.1"/>
    </source>
</evidence>
<feature type="compositionally biased region" description="Low complexity" evidence="1">
    <location>
        <begin position="160"/>
        <end position="175"/>
    </location>
</feature>
<keyword evidence="4" id="KW-1185">Reference proteome</keyword>
<accession>A0A418Q757</accession>
<dbReference type="Pfam" id="PF02627">
    <property type="entry name" value="CMD"/>
    <property type="match status" value="1"/>
</dbReference>
<evidence type="ECO:0000256" key="1">
    <source>
        <dbReference type="SAM" id="MobiDB-lite"/>
    </source>
</evidence>
<comment type="caution">
    <text evidence="3">The sequence shown here is derived from an EMBL/GenBank/DDBJ whole genome shotgun (WGS) entry which is preliminary data.</text>
</comment>
<dbReference type="AlphaFoldDB" id="A0A418Q757"/>
<dbReference type="InterPro" id="IPR003779">
    <property type="entry name" value="CMD-like"/>
</dbReference>
<dbReference type="OrthoDB" id="9802489at2"/>